<feature type="modified residue" description="4-aspartylphosphate" evidence="2">
    <location>
        <position position="57"/>
    </location>
</feature>
<dbReference type="RefSeq" id="WP_337109037.1">
    <property type="nucleotide sequence ID" value="NZ_JAPYKS010000034.1"/>
</dbReference>
<organism evidence="4 5">
    <name type="scientific">Mesorhizobium salmacidum</name>
    <dbReference type="NCBI Taxonomy" id="3015171"/>
    <lineage>
        <taxon>Bacteria</taxon>
        <taxon>Pseudomonadati</taxon>
        <taxon>Pseudomonadota</taxon>
        <taxon>Alphaproteobacteria</taxon>
        <taxon>Hyphomicrobiales</taxon>
        <taxon>Phyllobacteriaceae</taxon>
        <taxon>Mesorhizobium</taxon>
    </lineage>
</organism>
<dbReference type="Gene3D" id="3.40.50.2300">
    <property type="match status" value="1"/>
</dbReference>
<dbReference type="InterPro" id="IPR011006">
    <property type="entry name" value="CheY-like_superfamily"/>
</dbReference>
<dbReference type="PANTHER" id="PTHR44591">
    <property type="entry name" value="STRESS RESPONSE REGULATOR PROTEIN 1"/>
    <property type="match status" value="1"/>
</dbReference>
<protein>
    <submittedName>
        <fullName evidence="4">Response regulator</fullName>
    </submittedName>
</protein>
<evidence type="ECO:0000256" key="1">
    <source>
        <dbReference type="ARBA" id="ARBA00022553"/>
    </source>
</evidence>
<dbReference type="EMBL" id="JAPYKS010000034">
    <property type="protein sequence ID" value="MEI9412655.1"/>
    <property type="molecule type" value="Genomic_DNA"/>
</dbReference>
<dbReference type="Proteomes" id="UP001387293">
    <property type="component" value="Unassembled WGS sequence"/>
</dbReference>
<comment type="caution">
    <text evidence="4">The sequence shown here is derived from an EMBL/GenBank/DDBJ whole genome shotgun (WGS) entry which is preliminary data.</text>
</comment>
<dbReference type="InterPro" id="IPR050595">
    <property type="entry name" value="Bact_response_regulator"/>
</dbReference>
<reference evidence="4 5" key="1">
    <citation type="submission" date="2022-12" db="EMBL/GenBank/DDBJ databases">
        <authorList>
            <person name="Muema E."/>
        </authorList>
    </citation>
    <scope>NUCLEOTIDE SEQUENCE [LARGE SCALE GENOMIC DNA]</scope>
    <source>
        <strain evidence="5">1326</strain>
    </source>
</reference>
<sequence length="132" mass="13901">MTEPMVVLLVEDEPLLSLDVEDALGEEGFDVVAASSGAEGIAKFDRHKGALKALVTDVRLGLGPTGWDVARHVRTAIPTMPVIYVSGNAADDWAAHGVPNSIMIRKPFAMSQITSWLAALLDGGSSSPVPVH</sequence>
<dbReference type="Pfam" id="PF00072">
    <property type="entry name" value="Response_reg"/>
    <property type="match status" value="1"/>
</dbReference>
<evidence type="ECO:0000256" key="2">
    <source>
        <dbReference type="PROSITE-ProRule" id="PRU00169"/>
    </source>
</evidence>
<dbReference type="InterPro" id="IPR001789">
    <property type="entry name" value="Sig_transdc_resp-reg_receiver"/>
</dbReference>
<evidence type="ECO:0000259" key="3">
    <source>
        <dbReference type="PROSITE" id="PS50110"/>
    </source>
</evidence>
<evidence type="ECO:0000313" key="4">
    <source>
        <dbReference type="EMBL" id="MEI9412655.1"/>
    </source>
</evidence>
<dbReference type="PANTHER" id="PTHR44591:SF21">
    <property type="entry name" value="TWO-COMPONENT RESPONSE REGULATOR"/>
    <property type="match status" value="1"/>
</dbReference>
<name>A0ABU8L3W6_9HYPH</name>
<keyword evidence="1 2" id="KW-0597">Phosphoprotein</keyword>
<feature type="domain" description="Response regulatory" evidence="3">
    <location>
        <begin position="6"/>
        <end position="121"/>
    </location>
</feature>
<dbReference type="SMART" id="SM00448">
    <property type="entry name" value="REC"/>
    <property type="match status" value="1"/>
</dbReference>
<dbReference type="SUPFAM" id="SSF52172">
    <property type="entry name" value="CheY-like"/>
    <property type="match status" value="1"/>
</dbReference>
<evidence type="ECO:0000313" key="5">
    <source>
        <dbReference type="Proteomes" id="UP001387293"/>
    </source>
</evidence>
<gene>
    <name evidence="4" type="ORF">O7A60_28475</name>
</gene>
<dbReference type="PROSITE" id="PS50110">
    <property type="entry name" value="RESPONSE_REGULATORY"/>
    <property type="match status" value="1"/>
</dbReference>
<proteinExistence type="predicted"/>
<keyword evidence="5" id="KW-1185">Reference proteome</keyword>
<accession>A0ABU8L3W6</accession>